<dbReference type="PROSITE" id="PS51192">
    <property type="entry name" value="HELICASE_ATP_BIND_1"/>
    <property type="match status" value="1"/>
</dbReference>
<dbReference type="GO" id="GO:0005829">
    <property type="term" value="C:cytosol"/>
    <property type="evidence" value="ECO:0007669"/>
    <property type="project" value="TreeGrafter"/>
</dbReference>
<sequence>MSSSFVAPDFLLDIGPAAFTRQVERLLLHLGFVNVVNIDGPNDQGGDLIGTRNGQQWVFQAKWKSRGTVASAAIDEVLSAKAFYRTDRAAVVTNARFGPKTDERRDALRRVGHPIELWSGRELLDLYNSEGICAQRLPERPLREYQAKAFERIVEDLEGSGRALLILATGLGKTVIGGEIIARHLRRQPSDKVLVVAHTKDLVEQLERAMWFHVPKPVRTQLLTGDHKPDDLRGITCATVATALTYVRNGYKPGLIMVDEAHHVAKGGQFTELLDALPGVPRFGVTATPWRGDRFDIRHRFGEPSYTLGIEDGMRLGYLAEVRYRLFSDNINWDFVREASQHSYSIKDLNARLFLPERDEAIRDQLIDTWARTREPRAVVFCRTVEHAERLAELLNQVPQWKNVKAVHAGLGHRERQLRLMSFRQGEIPIITAVDILNEGVDIPDVNILGFARVTHSRRIFVQQLGRGLRLREGKSHVETLDFVSDIRRVAAIMNLREQVSADEIETLRLAPTGTRFEFSDAQAESLMREWIKDAASLETALDEHRLQFPDPDALVSGS</sequence>
<dbReference type="Pfam" id="PF00271">
    <property type="entry name" value="Helicase_C"/>
    <property type="match status" value="1"/>
</dbReference>
<evidence type="ECO:0000259" key="2">
    <source>
        <dbReference type="PROSITE" id="PS51194"/>
    </source>
</evidence>
<dbReference type="InterPro" id="IPR027417">
    <property type="entry name" value="P-loop_NTPase"/>
</dbReference>
<dbReference type="GO" id="GO:0016787">
    <property type="term" value="F:hydrolase activity"/>
    <property type="evidence" value="ECO:0007669"/>
    <property type="project" value="InterPro"/>
</dbReference>
<dbReference type="InterPro" id="IPR014001">
    <property type="entry name" value="Helicase_ATP-bd"/>
</dbReference>
<dbReference type="PROSITE" id="PS51194">
    <property type="entry name" value="HELICASE_CTER"/>
    <property type="match status" value="1"/>
</dbReference>
<dbReference type="GO" id="GO:0003677">
    <property type="term" value="F:DNA binding"/>
    <property type="evidence" value="ECO:0007669"/>
    <property type="project" value="InterPro"/>
</dbReference>
<dbReference type="KEGG" id="kphy:AOZ06_15810"/>
<reference evidence="3 4" key="1">
    <citation type="submission" date="2015-07" db="EMBL/GenBank/DDBJ databases">
        <title>Genome sequencing of Kibdelosporangium phytohabitans.</title>
        <authorList>
            <person name="Qin S."/>
            <person name="Xing K."/>
        </authorList>
    </citation>
    <scope>NUCLEOTIDE SEQUENCE [LARGE SCALE GENOMIC DNA]</scope>
    <source>
        <strain evidence="3 4">KLBMP1111</strain>
    </source>
</reference>
<keyword evidence="3" id="KW-0255">Endonuclease</keyword>
<dbReference type="Proteomes" id="UP000063699">
    <property type="component" value="Chromosome"/>
</dbReference>
<proteinExistence type="predicted"/>
<accession>A0A0N9I152</accession>
<protein>
    <submittedName>
        <fullName evidence="3">Restriction endonuclease subunit R</fullName>
    </submittedName>
</protein>
<dbReference type="Gene3D" id="3.40.50.300">
    <property type="entry name" value="P-loop containing nucleotide triphosphate hydrolases"/>
    <property type="match status" value="2"/>
</dbReference>
<dbReference type="EMBL" id="CP012752">
    <property type="protein sequence ID" value="ALG08180.1"/>
    <property type="molecule type" value="Genomic_DNA"/>
</dbReference>
<dbReference type="Pfam" id="PF04471">
    <property type="entry name" value="Mrr_cat"/>
    <property type="match status" value="1"/>
</dbReference>
<dbReference type="GO" id="GO:0005524">
    <property type="term" value="F:ATP binding"/>
    <property type="evidence" value="ECO:0007669"/>
    <property type="project" value="InterPro"/>
</dbReference>
<name>A0A0N9I152_9PSEU</name>
<dbReference type="PANTHER" id="PTHR47396:SF1">
    <property type="entry name" value="ATP-DEPENDENT HELICASE IRC3-RELATED"/>
    <property type="match status" value="1"/>
</dbReference>
<evidence type="ECO:0000313" key="3">
    <source>
        <dbReference type="EMBL" id="ALG08180.1"/>
    </source>
</evidence>
<dbReference type="InterPro" id="IPR006935">
    <property type="entry name" value="Helicase/UvrB_N"/>
</dbReference>
<dbReference type="GO" id="GO:0009307">
    <property type="term" value="P:DNA restriction-modification system"/>
    <property type="evidence" value="ECO:0007669"/>
    <property type="project" value="InterPro"/>
</dbReference>
<evidence type="ECO:0000313" key="4">
    <source>
        <dbReference type="Proteomes" id="UP000063699"/>
    </source>
</evidence>
<dbReference type="InterPro" id="IPR050742">
    <property type="entry name" value="Helicase_Restrict-Modif_Enz"/>
</dbReference>
<organism evidence="3 4">
    <name type="scientific">Kibdelosporangium phytohabitans</name>
    <dbReference type="NCBI Taxonomy" id="860235"/>
    <lineage>
        <taxon>Bacteria</taxon>
        <taxon>Bacillati</taxon>
        <taxon>Actinomycetota</taxon>
        <taxon>Actinomycetes</taxon>
        <taxon>Pseudonocardiales</taxon>
        <taxon>Pseudonocardiaceae</taxon>
        <taxon>Kibdelosporangium</taxon>
    </lineage>
</organism>
<keyword evidence="4" id="KW-1185">Reference proteome</keyword>
<dbReference type="SUPFAM" id="SSF52540">
    <property type="entry name" value="P-loop containing nucleoside triphosphate hydrolases"/>
    <property type="match status" value="1"/>
</dbReference>
<dbReference type="InterPro" id="IPR007560">
    <property type="entry name" value="Restrct_endonuc_IV_Mrr"/>
</dbReference>
<dbReference type="AlphaFoldDB" id="A0A0N9I152"/>
<dbReference type="PANTHER" id="PTHR47396">
    <property type="entry name" value="TYPE I RESTRICTION ENZYME ECOKI R PROTEIN"/>
    <property type="match status" value="1"/>
</dbReference>
<dbReference type="CDD" id="cd18799">
    <property type="entry name" value="SF2_C_EcoAI-like"/>
    <property type="match status" value="1"/>
</dbReference>
<feature type="domain" description="Helicase ATP-binding" evidence="1">
    <location>
        <begin position="154"/>
        <end position="307"/>
    </location>
</feature>
<dbReference type="InterPro" id="IPR001650">
    <property type="entry name" value="Helicase_C-like"/>
</dbReference>
<dbReference type="InterPro" id="IPR011335">
    <property type="entry name" value="Restrct_endonuc-II-like"/>
</dbReference>
<dbReference type="GO" id="GO:0004519">
    <property type="term" value="F:endonuclease activity"/>
    <property type="evidence" value="ECO:0007669"/>
    <property type="project" value="UniProtKB-KW"/>
</dbReference>
<keyword evidence="3" id="KW-0540">Nuclease</keyword>
<dbReference type="SMART" id="SM00487">
    <property type="entry name" value="DEXDc"/>
    <property type="match status" value="1"/>
</dbReference>
<dbReference type="STRING" id="860235.AOZ06_15810"/>
<evidence type="ECO:0000259" key="1">
    <source>
        <dbReference type="PROSITE" id="PS51192"/>
    </source>
</evidence>
<dbReference type="Pfam" id="PF04851">
    <property type="entry name" value="ResIII"/>
    <property type="match status" value="1"/>
</dbReference>
<dbReference type="OrthoDB" id="9776021at2"/>
<dbReference type="SUPFAM" id="SSF52980">
    <property type="entry name" value="Restriction endonuclease-like"/>
    <property type="match status" value="1"/>
</dbReference>
<gene>
    <name evidence="3" type="ORF">AOZ06_15810</name>
</gene>
<keyword evidence="3" id="KW-0378">Hydrolase</keyword>
<dbReference type="RefSeq" id="WP_054290087.1">
    <property type="nucleotide sequence ID" value="NZ_CP012752.1"/>
</dbReference>
<feature type="domain" description="Helicase C-terminal" evidence="2">
    <location>
        <begin position="365"/>
        <end position="509"/>
    </location>
</feature>
<dbReference type="SMART" id="SM00490">
    <property type="entry name" value="HELICc"/>
    <property type="match status" value="1"/>
</dbReference>